<dbReference type="AlphaFoldDB" id="A0A409WHA5"/>
<keyword evidence="2" id="KW-1185">Reference proteome</keyword>
<comment type="caution">
    <text evidence="1">The sequence shown here is derived from an EMBL/GenBank/DDBJ whole genome shotgun (WGS) entry which is preliminary data.</text>
</comment>
<evidence type="ECO:0008006" key="3">
    <source>
        <dbReference type="Google" id="ProtNLM"/>
    </source>
</evidence>
<dbReference type="OrthoDB" id="2269034at2759"/>
<dbReference type="Proteomes" id="UP000284706">
    <property type="component" value="Unassembled WGS sequence"/>
</dbReference>
<dbReference type="STRING" id="231916.A0A409WHA5"/>
<reference evidence="1 2" key="1">
    <citation type="journal article" date="2018" name="Evol. Lett.">
        <title>Horizontal gene cluster transfer increased hallucinogenic mushroom diversity.</title>
        <authorList>
            <person name="Reynolds H.T."/>
            <person name="Vijayakumar V."/>
            <person name="Gluck-Thaler E."/>
            <person name="Korotkin H.B."/>
            <person name="Matheny P.B."/>
            <person name="Slot J.C."/>
        </authorList>
    </citation>
    <scope>NUCLEOTIDE SEQUENCE [LARGE SCALE GENOMIC DNA]</scope>
    <source>
        <strain evidence="1 2">SRW20</strain>
    </source>
</reference>
<name>A0A409WHA5_9AGAR</name>
<dbReference type="EMBL" id="NHYE01005071">
    <property type="protein sequence ID" value="PPQ77906.1"/>
    <property type="molecule type" value="Genomic_DNA"/>
</dbReference>
<evidence type="ECO:0000313" key="1">
    <source>
        <dbReference type="EMBL" id="PPQ77906.1"/>
    </source>
</evidence>
<organism evidence="1 2">
    <name type="scientific">Gymnopilus dilepis</name>
    <dbReference type="NCBI Taxonomy" id="231916"/>
    <lineage>
        <taxon>Eukaryota</taxon>
        <taxon>Fungi</taxon>
        <taxon>Dikarya</taxon>
        <taxon>Basidiomycota</taxon>
        <taxon>Agaricomycotina</taxon>
        <taxon>Agaricomycetes</taxon>
        <taxon>Agaricomycetidae</taxon>
        <taxon>Agaricales</taxon>
        <taxon>Agaricineae</taxon>
        <taxon>Hymenogastraceae</taxon>
        <taxon>Gymnopilus</taxon>
    </lineage>
</organism>
<dbReference type="InParanoid" id="A0A409WHA5"/>
<proteinExistence type="predicted"/>
<evidence type="ECO:0000313" key="2">
    <source>
        <dbReference type="Proteomes" id="UP000284706"/>
    </source>
</evidence>
<protein>
    <recommendedName>
        <fullName evidence="3">F-box domain-containing protein</fullName>
    </recommendedName>
</protein>
<sequence>MPKAGSFSNTLGNRRDAGRAVPICLGKVCKAWRHIAEATPQLWSLIIINANKDYLLAECQHVEQQLRKSGGTLLSIRIFANERSRRGIDDVSYQRLIRLLNEHSPRWYALDIRTPGPHWSLFQGNSQCTSNLRILRLDEMATCDFKKSFNILNVLPRPESVAICLYAISYAQVQIEWDRVTDALLGWTRVDDLLEILKQAPRMKQCRLCQLSEEDEMLFSEPFVHTSMEEISFDRSTEDETILDAFSFPTLRRFAWTDSFLPIPGIGSLFQRSSCVLRELVISDIEFIEEDLIPFLKGIPTLWDFEFAPSARQHYSPKELFRLLSTTSRISGGLSDGAFLPHLKTLKYAHPTLVDGTIWTYIPGLFGISDAFPEGYRRPLQTLYIRVKDSDVVYCDAFPYIPITPLRRIRNILKLGLELEIILSEPVTGNVFEMRESDLIELSMKYHSTRAKKKRQGRRRQNRYLI</sequence>
<gene>
    <name evidence="1" type="ORF">CVT26_005176</name>
</gene>
<accession>A0A409WHA5</accession>